<feature type="compositionally biased region" description="Low complexity" evidence="1">
    <location>
        <begin position="268"/>
        <end position="278"/>
    </location>
</feature>
<feature type="compositionally biased region" description="Basic and acidic residues" evidence="1">
    <location>
        <begin position="364"/>
        <end position="378"/>
    </location>
</feature>
<proteinExistence type="predicted"/>
<organism evidence="2">
    <name type="scientific">Trypanosoma vivax (strain Y486)</name>
    <dbReference type="NCBI Taxonomy" id="1055687"/>
    <lineage>
        <taxon>Eukaryota</taxon>
        <taxon>Discoba</taxon>
        <taxon>Euglenozoa</taxon>
        <taxon>Kinetoplastea</taxon>
        <taxon>Metakinetoplastina</taxon>
        <taxon>Trypanosomatida</taxon>
        <taxon>Trypanosomatidae</taxon>
        <taxon>Trypanosoma</taxon>
        <taxon>Duttonella</taxon>
    </lineage>
</organism>
<name>G0TTS9_TRYVY</name>
<reference evidence="2" key="1">
    <citation type="journal article" date="2012" name="Proc. Natl. Acad. Sci. U.S.A.">
        <title>Antigenic diversity is generated by distinct evolutionary mechanisms in African trypanosome species.</title>
        <authorList>
            <person name="Jackson A.P."/>
            <person name="Berry A."/>
            <person name="Aslett M."/>
            <person name="Allison H.C."/>
            <person name="Burton P."/>
            <person name="Vavrova-Anderson J."/>
            <person name="Brown R."/>
            <person name="Browne H."/>
            <person name="Corton N."/>
            <person name="Hauser H."/>
            <person name="Gamble J."/>
            <person name="Gilderthorp R."/>
            <person name="Marcello L."/>
            <person name="McQuillan J."/>
            <person name="Otto T.D."/>
            <person name="Quail M.A."/>
            <person name="Sanders M.J."/>
            <person name="van Tonder A."/>
            <person name="Ginger M.L."/>
            <person name="Field M.C."/>
            <person name="Barry J.D."/>
            <person name="Hertz-Fowler C."/>
            <person name="Berriman M."/>
        </authorList>
    </citation>
    <scope>NUCLEOTIDE SEQUENCE</scope>
    <source>
        <strain evidence="2">Y486</strain>
    </source>
</reference>
<dbReference type="VEuPathDB" id="TriTrypDB:TvY486_0400240"/>
<feature type="region of interest" description="Disordered" evidence="1">
    <location>
        <begin position="363"/>
        <end position="386"/>
    </location>
</feature>
<feature type="compositionally biased region" description="Basic and acidic residues" evidence="1">
    <location>
        <begin position="250"/>
        <end position="266"/>
    </location>
</feature>
<dbReference type="EMBL" id="HE573020">
    <property type="protein sequence ID" value="CCC47360.1"/>
    <property type="molecule type" value="Genomic_DNA"/>
</dbReference>
<evidence type="ECO:0000256" key="1">
    <source>
        <dbReference type="SAM" id="MobiDB-lite"/>
    </source>
</evidence>
<feature type="compositionally biased region" description="Basic and acidic residues" evidence="1">
    <location>
        <begin position="184"/>
        <end position="193"/>
    </location>
</feature>
<gene>
    <name evidence="2" type="ORF">TVY486_0400240</name>
</gene>
<accession>G0TTS9</accession>
<dbReference type="AlphaFoldDB" id="G0TTS9"/>
<protein>
    <submittedName>
        <fullName evidence="2">Uncharacterized protein</fullName>
    </submittedName>
</protein>
<sequence>MACSLQLEMVRAPTLLLARDVTLPGANIREEFEAICATHSDYEVLYTLASEGSDDRNNRILILCNEQELPRVQESQDDACASVYALRKKDFGSAFQQRRSAPCLVPKCGVMRRDYSLLSREEAQARASTGGKTSLEPNCALSCNLPAAVTPSSNKSDASVAQAEATAPQPLKVPDDSLPVQKNTRNEVVEAEGKPPAQESAEFSTVSGSRCIPEGRSGKGEKRQQTLFGGMQVSSKRGRSPGANTGRGDSLTKKSRTLEHKPDKGKKATTSLLKLSKASNKRNGGMTSVGAAAAASEGVLDADDMSANSSCDDEVVTAGEDGFLEEVEPALDVITTPAANDEIIICDNALPMVFCAPDPLPPVPRRETMRPRTDKEASDCSPTQPKMTDFLQPEVLAFQKAYTRDVETDTVVENNVHICTDRVVYRHNKTGETISESEFYQRSSIISSLHNNKGRAASAKEQNASLMLPRVPKPAANRSTGVSKKEKVGRQICAPLNTLTSYFKPVSG</sequence>
<evidence type="ECO:0000313" key="2">
    <source>
        <dbReference type="EMBL" id="CCC47360.1"/>
    </source>
</evidence>
<feature type="compositionally biased region" description="Polar residues" evidence="1">
    <location>
        <begin position="150"/>
        <end position="159"/>
    </location>
</feature>
<feature type="region of interest" description="Disordered" evidence="1">
    <location>
        <begin position="150"/>
        <end position="286"/>
    </location>
</feature>